<evidence type="ECO:0000313" key="2">
    <source>
        <dbReference type="Proteomes" id="UP000064920"/>
    </source>
</evidence>
<proteinExistence type="predicted"/>
<dbReference type="EMBL" id="CP012023">
    <property type="protein sequence ID" value="ALI55027.1"/>
    <property type="molecule type" value="Genomic_DNA"/>
</dbReference>
<evidence type="ECO:0000313" key="1">
    <source>
        <dbReference type="EMBL" id="ALI55027.1"/>
    </source>
</evidence>
<accession>A0A0N9ZNK0</accession>
<protein>
    <submittedName>
        <fullName evidence="1">Uncharacterized protein</fullName>
    </submittedName>
</protein>
<dbReference type="Pfam" id="PF04134">
    <property type="entry name" value="DCC1-like"/>
    <property type="match status" value="1"/>
</dbReference>
<dbReference type="KEGG" id="cmar:IMCC12053_1079"/>
<dbReference type="PATRIC" id="fig|1397108.4.peg.1106"/>
<dbReference type="GO" id="GO:0015035">
    <property type="term" value="F:protein-disulfide reductase activity"/>
    <property type="evidence" value="ECO:0007669"/>
    <property type="project" value="InterPro"/>
</dbReference>
<keyword evidence="2" id="KW-1185">Reference proteome</keyword>
<dbReference type="AlphaFoldDB" id="A0A0N9ZNK0"/>
<dbReference type="STRING" id="1397108.IMCC12053_1079"/>
<gene>
    <name evidence="1" type="ORF">IMCC12053_1079</name>
</gene>
<organism evidence="1 2">
    <name type="scientific">Celeribacter marinus</name>
    <dbReference type="NCBI Taxonomy" id="1397108"/>
    <lineage>
        <taxon>Bacteria</taxon>
        <taxon>Pseudomonadati</taxon>
        <taxon>Pseudomonadota</taxon>
        <taxon>Alphaproteobacteria</taxon>
        <taxon>Rhodobacterales</taxon>
        <taxon>Roseobacteraceae</taxon>
        <taxon>Celeribacter</taxon>
    </lineage>
</organism>
<reference evidence="1 2" key="1">
    <citation type="submission" date="2015-05" db="EMBL/GenBank/DDBJ databases">
        <authorList>
            <person name="Wang D.B."/>
            <person name="Wang M."/>
        </authorList>
    </citation>
    <scope>NUCLEOTIDE SEQUENCE [LARGE SCALE GENOMIC DNA]</scope>
    <source>
        <strain evidence="1 2">IMCC 12053</strain>
    </source>
</reference>
<dbReference type="Proteomes" id="UP000064920">
    <property type="component" value="Chromosome"/>
</dbReference>
<dbReference type="RefSeq" id="WP_236852543.1">
    <property type="nucleotide sequence ID" value="NZ_CP012023.1"/>
</dbReference>
<name>A0A0N9ZNK0_9RHOB</name>
<sequence length="137" mass="15728">MAMTQTEPNAKPAQTPPTDTAVLFNAQCPVCAFEIGHYEGYARKNALPIRFDDLNHEAASWGIDADQAARRLYVLHAGELVSGMPAFRVLWAQMPRYHWLARITAWPVVRPVTVFTYDRILAPVIYRWHKRRQARHS</sequence>
<dbReference type="InterPro" id="IPR007263">
    <property type="entry name" value="DCC1-like"/>
</dbReference>